<dbReference type="Gene3D" id="2.40.420.20">
    <property type="match status" value="1"/>
</dbReference>
<dbReference type="InterPro" id="IPR058625">
    <property type="entry name" value="MdtA-like_BSH"/>
</dbReference>
<dbReference type="RefSeq" id="WP_139754804.1">
    <property type="nucleotide sequence ID" value="NZ_CP039852.1"/>
</dbReference>
<evidence type="ECO:0000256" key="4">
    <source>
        <dbReference type="SAM" id="MobiDB-lite"/>
    </source>
</evidence>
<feature type="domain" description="Multidrug resistance protein MdtA-like C-terminal permuted SH3" evidence="8">
    <location>
        <begin position="329"/>
        <end position="387"/>
    </location>
</feature>
<dbReference type="Gene3D" id="2.40.50.100">
    <property type="match status" value="1"/>
</dbReference>
<feature type="compositionally biased region" description="Low complexity" evidence="4">
    <location>
        <begin position="410"/>
        <end position="424"/>
    </location>
</feature>
<keyword evidence="10" id="KW-1185">Reference proteome</keyword>
<dbReference type="PROSITE" id="PS51257">
    <property type="entry name" value="PROKAR_LIPOPROTEIN"/>
    <property type="match status" value="1"/>
</dbReference>
<name>A0A5B7Y8S2_9ALTE</name>
<dbReference type="GO" id="GO:0022857">
    <property type="term" value="F:transmembrane transporter activity"/>
    <property type="evidence" value="ECO:0007669"/>
    <property type="project" value="InterPro"/>
</dbReference>
<comment type="subcellular location">
    <subcellularLocation>
        <location evidence="1">Cell inner membrane</location>
        <topology evidence="1">Lipid-anchor</topology>
    </subcellularLocation>
</comment>
<evidence type="ECO:0000313" key="9">
    <source>
        <dbReference type="EMBL" id="QCZ92041.1"/>
    </source>
</evidence>
<dbReference type="InterPro" id="IPR058624">
    <property type="entry name" value="MdtA-like_HH"/>
</dbReference>
<dbReference type="Gene3D" id="1.10.287.470">
    <property type="entry name" value="Helix hairpin bin"/>
    <property type="match status" value="1"/>
</dbReference>
<dbReference type="InterPro" id="IPR006143">
    <property type="entry name" value="RND_pump_MFP"/>
</dbReference>
<dbReference type="Pfam" id="PF25876">
    <property type="entry name" value="HH_MFP_RND"/>
    <property type="match status" value="1"/>
</dbReference>
<dbReference type="Proteomes" id="UP000304912">
    <property type="component" value="Chromosome"/>
</dbReference>
<dbReference type="InterPro" id="IPR058627">
    <property type="entry name" value="MdtA-like_C"/>
</dbReference>
<accession>A0A5B7Y8S2</accession>
<dbReference type="GO" id="GO:0046677">
    <property type="term" value="P:response to antibiotic"/>
    <property type="evidence" value="ECO:0007669"/>
    <property type="project" value="TreeGrafter"/>
</dbReference>
<evidence type="ECO:0000259" key="6">
    <source>
        <dbReference type="Pfam" id="PF25917"/>
    </source>
</evidence>
<dbReference type="EMBL" id="CP039852">
    <property type="protein sequence ID" value="QCZ92041.1"/>
    <property type="molecule type" value="Genomic_DNA"/>
</dbReference>
<protein>
    <submittedName>
        <fullName evidence="9">Efflux RND transporter periplasmic adaptor subunit</fullName>
    </submittedName>
</protein>
<evidence type="ECO:0000256" key="1">
    <source>
        <dbReference type="ARBA" id="ARBA00004519"/>
    </source>
</evidence>
<keyword evidence="3" id="KW-0175">Coiled coil</keyword>
<dbReference type="InterPro" id="IPR058626">
    <property type="entry name" value="MdtA-like_b-barrel"/>
</dbReference>
<dbReference type="FunFam" id="2.40.420.20:FF:000001">
    <property type="entry name" value="Efflux RND transporter periplasmic adaptor subunit"/>
    <property type="match status" value="1"/>
</dbReference>
<organism evidence="9 10">
    <name type="scientific">Salinimonas iocasae</name>
    <dbReference type="NCBI Taxonomy" id="2572577"/>
    <lineage>
        <taxon>Bacteria</taxon>
        <taxon>Pseudomonadati</taxon>
        <taxon>Pseudomonadota</taxon>
        <taxon>Gammaproteobacteria</taxon>
        <taxon>Alteromonadales</taxon>
        <taxon>Alteromonadaceae</taxon>
        <taxon>Alteromonas/Salinimonas group</taxon>
        <taxon>Salinimonas</taxon>
    </lineage>
</organism>
<dbReference type="NCBIfam" id="TIGR01730">
    <property type="entry name" value="RND_mfp"/>
    <property type="match status" value="1"/>
</dbReference>
<dbReference type="PANTHER" id="PTHR30158">
    <property type="entry name" value="ACRA/E-RELATED COMPONENT OF DRUG EFFLUX TRANSPORTER"/>
    <property type="match status" value="1"/>
</dbReference>
<feature type="region of interest" description="Disordered" evidence="4">
    <location>
        <begin position="390"/>
        <end position="424"/>
    </location>
</feature>
<feature type="domain" description="Multidrug resistance protein MdtA-like beta-barrel" evidence="7">
    <location>
        <begin position="233"/>
        <end position="322"/>
    </location>
</feature>
<gene>
    <name evidence="9" type="ORF">FBQ74_00485</name>
</gene>
<dbReference type="GO" id="GO:0005886">
    <property type="term" value="C:plasma membrane"/>
    <property type="evidence" value="ECO:0007669"/>
    <property type="project" value="UniProtKB-SubCell"/>
</dbReference>
<feature type="coiled-coil region" evidence="3">
    <location>
        <begin position="127"/>
        <end position="185"/>
    </location>
</feature>
<evidence type="ECO:0000313" key="10">
    <source>
        <dbReference type="Proteomes" id="UP000304912"/>
    </source>
</evidence>
<dbReference type="SUPFAM" id="SSF111369">
    <property type="entry name" value="HlyD-like secretion proteins"/>
    <property type="match status" value="1"/>
</dbReference>
<dbReference type="KEGG" id="salk:FBQ74_00485"/>
<evidence type="ECO:0000256" key="2">
    <source>
        <dbReference type="ARBA" id="ARBA00009477"/>
    </source>
</evidence>
<dbReference type="OrthoDB" id="9800613at2"/>
<evidence type="ECO:0000259" key="8">
    <source>
        <dbReference type="Pfam" id="PF25967"/>
    </source>
</evidence>
<dbReference type="AlphaFoldDB" id="A0A5B7Y8S2"/>
<feature type="domain" description="Multidrug resistance protein MdtA-like alpha-helical hairpin" evidence="5">
    <location>
        <begin position="127"/>
        <end position="196"/>
    </location>
</feature>
<evidence type="ECO:0000259" key="5">
    <source>
        <dbReference type="Pfam" id="PF25876"/>
    </source>
</evidence>
<dbReference type="Pfam" id="PF25917">
    <property type="entry name" value="BSH_RND"/>
    <property type="match status" value="1"/>
</dbReference>
<evidence type="ECO:0000256" key="3">
    <source>
        <dbReference type="SAM" id="Coils"/>
    </source>
</evidence>
<dbReference type="Gene3D" id="2.40.30.170">
    <property type="match status" value="1"/>
</dbReference>
<dbReference type="PANTHER" id="PTHR30158:SF3">
    <property type="entry name" value="MULTIDRUG EFFLUX PUMP SUBUNIT ACRA-RELATED"/>
    <property type="match status" value="1"/>
</dbReference>
<dbReference type="Pfam" id="PF25967">
    <property type="entry name" value="RND-MFP_C"/>
    <property type="match status" value="1"/>
</dbReference>
<reference evidence="9 10" key="1">
    <citation type="submission" date="2019-04" db="EMBL/GenBank/DDBJ databases">
        <title>Salinimonas iocasae sp. nov., a halophilic bacterium isolated from the outer tube casing of tubeworms in Okinawa Trough.</title>
        <authorList>
            <person name="Zhang H."/>
            <person name="Wang H."/>
            <person name="Li C."/>
        </authorList>
    </citation>
    <scope>NUCLEOTIDE SEQUENCE [LARGE SCALE GENOMIC DNA]</scope>
    <source>
        <strain evidence="9 10">KX18D6</strain>
    </source>
</reference>
<proteinExistence type="inferred from homology"/>
<sequence length="424" mass="46035">MARWILMSGWSQKSVTRKAIFTFTLFFLALAFGCSDKAGSEKGQGAGAAASQKGGQQQAMPVRFISVWPQKIAYTQKLPGRVVSYKVAEIRPQVSGIIQARLFEEGSLVEEGDQLYQIDPERYQADLEMAQADLESANASVANAQAVVNRYDGLVKQKVLSEQEFDDAKTQLKQSQASVSQAEAAVKTARINLAYTKVYAPISGFIGPSGVTKGALVTQQQQEPLAVIRQLDPVYVDLSQSVGDAQKLKARLIESRIQKKQNADFQVSLFFSESGEPYPHKGKLDATDLAVDEQTGAIRLRSVFPNPDNQLLPGLFVRASIEDLSSSKALVVPQKSVQIGSGGTKHVWVVGSGDKAEKRRVTTGVAYKDQWVIEDGLQEGDRVIVEGTMNLQPGAPLKPQDIAGNKKRQNQNNQAADSAQSGGH</sequence>
<comment type="similarity">
    <text evidence="2">Belongs to the membrane fusion protein (MFP) (TC 8.A.1) family.</text>
</comment>
<evidence type="ECO:0000259" key="7">
    <source>
        <dbReference type="Pfam" id="PF25944"/>
    </source>
</evidence>
<dbReference type="Pfam" id="PF25944">
    <property type="entry name" value="Beta-barrel_RND"/>
    <property type="match status" value="1"/>
</dbReference>
<feature type="domain" description="Multidrug resistance protein MdtA-like barrel-sandwich hybrid" evidence="6">
    <location>
        <begin position="87"/>
        <end position="228"/>
    </location>
</feature>